<evidence type="ECO:0000256" key="1">
    <source>
        <dbReference type="ARBA" id="ARBA00008372"/>
    </source>
</evidence>
<accession>A0ABQ9EKA9</accession>
<dbReference type="Gene3D" id="3.30.420.10">
    <property type="entry name" value="Ribonuclease H-like superfamily/Ribonuclease H"/>
    <property type="match status" value="1"/>
</dbReference>
<evidence type="ECO:0000313" key="4">
    <source>
        <dbReference type="Proteomes" id="UP001217089"/>
    </source>
</evidence>
<organism evidence="3 4">
    <name type="scientific">Tegillarca granosa</name>
    <name type="common">Malaysian cockle</name>
    <name type="synonym">Anadara granosa</name>
    <dbReference type="NCBI Taxonomy" id="220873"/>
    <lineage>
        <taxon>Eukaryota</taxon>
        <taxon>Metazoa</taxon>
        <taxon>Spiralia</taxon>
        <taxon>Lophotrochozoa</taxon>
        <taxon>Mollusca</taxon>
        <taxon>Bivalvia</taxon>
        <taxon>Autobranchia</taxon>
        <taxon>Pteriomorphia</taxon>
        <taxon>Arcoida</taxon>
        <taxon>Arcoidea</taxon>
        <taxon>Arcidae</taxon>
        <taxon>Tegillarca</taxon>
    </lineage>
</organism>
<comment type="caution">
    <text evidence="3">The sequence shown here is derived from an EMBL/GenBank/DDBJ whole genome shotgun (WGS) entry which is preliminary data.</text>
</comment>
<dbReference type="InterPro" id="IPR012337">
    <property type="entry name" value="RNaseH-like_sf"/>
</dbReference>
<feature type="compositionally biased region" description="Polar residues" evidence="2">
    <location>
        <begin position="290"/>
        <end position="301"/>
    </location>
</feature>
<evidence type="ECO:0008006" key="5">
    <source>
        <dbReference type="Google" id="ProtNLM"/>
    </source>
</evidence>
<reference evidence="3 4" key="1">
    <citation type="submission" date="2022-12" db="EMBL/GenBank/DDBJ databases">
        <title>Chromosome-level genome of Tegillarca granosa.</title>
        <authorList>
            <person name="Kim J."/>
        </authorList>
    </citation>
    <scope>NUCLEOTIDE SEQUENCE [LARGE SCALE GENOMIC DNA]</scope>
    <source>
        <strain evidence="3">Teg-2019</strain>
        <tissue evidence="3">Adductor muscle</tissue>
    </source>
</reference>
<gene>
    <name evidence="3" type="ORF">KUTeg_016249</name>
</gene>
<dbReference type="EMBL" id="JARBDR010000813">
    <property type="protein sequence ID" value="KAJ8305704.1"/>
    <property type="molecule type" value="Genomic_DNA"/>
</dbReference>
<dbReference type="Pfam" id="PF04857">
    <property type="entry name" value="CAF1"/>
    <property type="match status" value="2"/>
</dbReference>
<name>A0ABQ9EKA9_TEGGR</name>
<dbReference type="SUPFAM" id="SSF53098">
    <property type="entry name" value="Ribonuclease H-like"/>
    <property type="match status" value="1"/>
</dbReference>
<comment type="similarity">
    <text evidence="1">Belongs to the CAF1 family.</text>
</comment>
<sequence length="435" mass="49467">MVKMTLSFEYVPVVDVHKDNFQEVWPSLLLSIKTATFVAIDTELSGLGERKLMMAKEIENRYKGTVESAKSRSIISLGLSCFRLINVATESVSSGSGDSEKKEDTNKEREEAPVSWRFLVQTFNIVTLCQEDYMVEPAALQFLVGHGFDFNRQYEKGIPYYRGCDRTGKEEKISLRQLFIELVQSKVPVVFHNAMVDLMFLYQNLYTNLPASSASFLADLTEMFPGGIFDTKYITDFVHRMPASYLEYAHGNCKNGQRCPKSHNVDLILDLDYLIATKKSRKRKRRKENQNGGVENDQNTMETDEEQSHNETDTVDIAEELNTSHDISCDLVSHDTSQSHDLKYNQSGNRSKAGGHRAGFDAFMTGFIMSCYISNYASYNGNMDMKSFDIDNLKNNIYLSGKDVPWIVSKSAFAKTSKQHNTKFEKIDFSEQNCN</sequence>
<dbReference type="Proteomes" id="UP001217089">
    <property type="component" value="Unassembled WGS sequence"/>
</dbReference>
<dbReference type="InterPro" id="IPR036397">
    <property type="entry name" value="RNaseH_sf"/>
</dbReference>
<dbReference type="InterPro" id="IPR006941">
    <property type="entry name" value="RNase_CAF1"/>
</dbReference>
<dbReference type="InterPro" id="IPR051181">
    <property type="entry name" value="CAF1_poly(A)_ribonucleases"/>
</dbReference>
<proteinExistence type="inferred from homology"/>
<keyword evidence="4" id="KW-1185">Reference proteome</keyword>
<evidence type="ECO:0000313" key="3">
    <source>
        <dbReference type="EMBL" id="KAJ8305704.1"/>
    </source>
</evidence>
<dbReference type="PANTHER" id="PTHR15092:SF37">
    <property type="entry name" value="TARGET OF EGR1 PROTEIN 1"/>
    <property type="match status" value="1"/>
</dbReference>
<evidence type="ECO:0000256" key="2">
    <source>
        <dbReference type="SAM" id="MobiDB-lite"/>
    </source>
</evidence>
<feature type="region of interest" description="Disordered" evidence="2">
    <location>
        <begin position="280"/>
        <end position="311"/>
    </location>
</feature>
<dbReference type="PANTHER" id="PTHR15092">
    <property type="entry name" value="POLY A -SPECIFIC RIBONUCLEASE/TARGET OF EGR1, MEMBER 1"/>
    <property type="match status" value="1"/>
</dbReference>
<protein>
    <recommendedName>
        <fullName evidence="5">Target of EGR1 protein 1</fullName>
    </recommendedName>
</protein>